<dbReference type="InterPro" id="IPR019734">
    <property type="entry name" value="TPR_rpt"/>
</dbReference>
<feature type="domain" description="HTH cro/C1-type" evidence="1">
    <location>
        <begin position="8"/>
        <end position="47"/>
    </location>
</feature>
<evidence type="ECO:0000259" key="1">
    <source>
        <dbReference type="PROSITE" id="PS50943"/>
    </source>
</evidence>
<dbReference type="PROSITE" id="PS50943">
    <property type="entry name" value="HTH_CROC1"/>
    <property type="match status" value="1"/>
</dbReference>
<dbReference type="Proteomes" id="UP000604730">
    <property type="component" value="Unassembled WGS sequence"/>
</dbReference>
<dbReference type="Gene3D" id="1.25.40.10">
    <property type="entry name" value="Tetratricopeptide repeat domain"/>
    <property type="match status" value="1"/>
</dbReference>
<evidence type="ECO:0000313" key="3">
    <source>
        <dbReference type="Proteomes" id="UP000604730"/>
    </source>
</evidence>
<dbReference type="InterPro" id="IPR010982">
    <property type="entry name" value="Lambda_DNA-bd_dom_sf"/>
</dbReference>
<evidence type="ECO:0000313" key="2">
    <source>
        <dbReference type="EMBL" id="MBK5896711.1"/>
    </source>
</evidence>
<dbReference type="SUPFAM" id="SSF48452">
    <property type="entry name" value="TPR-like"/>
    <property type="match status" value="1"/>
</dbReference>
<organism evidence="2 3">
    <name type="scientific">Catonella massiliensis</name>
    <dbReference type="NCBI Taxonomy" id="2799636"/>
    <lineage>
        <taxon>Bacteria</taxon>
        <taxon>Bacillati</taxon>
        <taxon>Bacillota</taxon>
        <taxon>Clostridia</taxon>
        <taxon>Lachnospirales</taxon>
        <taxon>Lachnospiraceae</taxon>
        <taxon>Catonella</taxon>
    </lineage>
</organism>
<comment type="caution">
    <text evidence="2">The sequence shown here is derived from an EMBL/GenBank/DDBJ whole genome shotgun (WGS) entry which is preliminary data.</text>
</comment>
<dbReference type="SMART" id="SM00028">
    <property type="entry name" value="TPR"/>
    <property type="match status" value="1"/>
</dbReference>
<accession>A0ABS1IXU3</accession>
<gene>
    <name evidence="2" type="ORF">JJN12_02775</name>
</gene>
<dbReference type="InterPro" id="IPR001387">
    <property type="entry name" value="Cro/C1-type_HTH"/>
</dbReference>
<dbReference type="EMBL" id="JAEPRJ010000001">
    <property type="protein sequence ID" value="MBK5896711.1"/>
    <property type="molecule type" value="Genomic_DNA"/>
</dbReference>
<sequence>MLHKDYIADKTGISIKTIVRLENGKCLPNLDTLELLSPLYKTDLVSLLVECHFDDYYTFTSITNEIENKIDNREFDKLESSLNLLKEFSCSISNEYYKTSISQQIIFINGILEYSRKEYRLALDTYIKAFRLTEPDFTLEEYSGCILSDAEVRILMNIGFTLDKLEGAKKSLDIMLFCKDSLENNSAMYPKICHNIAVIYSKMENYSKSLEYYNEGIDSCRKSRNPLGMGLLYYGKGYSEYKLGLDNYLHSFNTSITLCKAFGHDAVKEIIISKCKEHCGIILD</sequence>
<dbReference type="SUPFAM" id="SSF47413">
    <property type="entry name" value="lambda repressor-like DNA-binding domains"/>
    <property type="match status" value="1"/>
</dbReference>
<dbReference type="CDD" id="cd00093">
    <property type="entry name" value="HTH_XRE"/>
    <property type="match status" value="1"/>
</dbReference>
<keyword evidence="3" id="KW-1185">Reference proteome</keyword>
<proteinExistence type="predicted"/>
<dbReference type="InterPro" id="IPR011990">
    <property type="entry name" value="TPR-like_helical_dom_sf"/>
</dbReference>
<reference evidence="2 3" key="1">
    <citation type="submission" date="2021-01" db="EMBL/GenBank/DDBJ databases">
        <title>Isolation and description of Catonella massiliensis sp. nov., a novel Catonella species, isolated from a stable periodontitis subject.</title>
        <authorList>
            <person name="Antezack A."/>
            <person name="Boxberger M."/>
            <person name="La Scola B."/>
            <person name="Monnet-Corti V."/>
        </authorList>
    </citation>
    <scope>NUCLEOTIDE SEQUENCE [LARGE SCALE GENOMIC DNA]</scope>
    <source>
        <strain evidence="2 3">Marseille-Q4567</strain>
    </source>
</reference>
<protein>
    <submittedName>
        <fullName evidence="2">Helix-turn-helix transcriptional regulator</fullName>
    </submittedName>
</protein>
<name>A0ABS1IXU3_9FIRM</name>